<reference evidence="3" key="1">
    <citation type="submission" date="2021-06" db="EMBL/GenBank/DDBJ databases">
        <authorList>
            <person name="Hodson N. C."/>
            <person name="Mongue J. A."/>
            <person name="Jaron S. K."/>
        </authorList>
    </citation>
    <scope>NUCLEOTIDE SEQUENCE</scope>
</reference>
<gene>
    <name evidence="3" type="ORF">AFUS01_LOCUS2655</name>
</gene>
<keyword evidence="4" id="KW-1185">Reference proteome</keyword>
<dbReference type="Proteomes" id="UP000708208">
    <property type="component" value="Unassembled WGS sequence"/>
</dbReference>
<evidence type="ECO:0000259" key="2">
    <source>
        <dbReference type="Pfam" id="PF16033"/>
    </source>
</evidence>
<organism evidence="3 4">
    <name type="scientific">Allacma fusca</name>
    <dbReference type="NCBI Taxonomy" id="39272"/>
    <lineage>
        <taxon>Eukaryota</taxon>
        <taxon>Metazoa</taxon>
        <taxon>Ecdysozoa</taxon>
        <taxon>Arthropoda</taxon>
        <taxon>Hexapoda</taxon>
        <taxon>Collembola</taxon>
        <taxon>Symphypleona</taxon>
        <taxon>Sminthuridae</taxon>
        <taxon>Allacma</taxon>
    </lineage>
</organism>
<name>A0A8J2JQI0_9HEXA</name>
<dbReference type="AlphaFoldDB" id="A0A8J2JQI0"/>
<evidence type="ECO:0000313" key="3">
    <source>
        <dbReference type="EMBL" id="CAG7678956.1"/>
    </source>
</evidence>
<sequence>MDLCSTFYLINTYCPPKALCTGYRAYFNETRKCYQINSKGPCGELMVVTTNSPDTEVGKCVCQTFACVGRPTVHWIQENRCYFIFEQGPCPSGYWLVPNDANETTCEKIPCPEQYNDRRPPGSGQQFLFSHEGKCYISGIPGAGPCPPTEAAIFFGMKHTCTESSFGCGSGASIGSGSNDCEDGSEPDTFGGCEPATNI</sequence>
<comment type="caution">
    <text evidence="3">The sequence shown here is derived from an EMBL/GenBank/DDBJ whole genome shotgun (WGS) entry which is preliminary data.</text>
</comment>
<proteinExistence type="predicted"/>
<accession>A0A8J2JQI0</accession>
<feature type="region of interest" description="Disordered" evidence="1">
    <location>
        <begin position="179"/>
        <end position="199"/>
    </location>
</feature>
<dbReference type="OrthoDB" id="6338576at2759"/>
<dbReference type="InterPro" id="IPR031993">
    <property type="entry name" value="DUF4789"/>
</dbReference>
<dbReference type="PANTHER" id="PTHR21177">
    <property type="entry name" value="IP06524P-RELATED"/>
    <property type="match status" value="1"/>
</dbReference>
<dbReference type="EMBL" id="CAJVCH010015329">
    <property type="protein sequence ID" value="CAG7678956.1"/>
    <property type="molecule type" value="Genomic_DNA"/>
</dbReference>
<evidence type="ECO:0000313" key="4">
    <source>
        <dbReference type="Proteomes" id="UP000708208"/>
    </source>
</evidence>
<dbReference type="Pfam" id="PF16033">
    <property type="entry name" value="DUF4789"/>
    <property type="match status" value="1"/>
</dbReference>
<feature type="domain" description="DUF4789" evidence="2">
    <location>
        <begin position="57"/>
        <end position="146"/>
    </location>
</feature>
<evidence type="ECO:0000256" key="1">
    <source>
        <dbReference type="SAM" id="MobiDB-lite"/>
    </source>
</evidence>
<protein>
    <recommendedName>
        <fullName evidence="2">DUF4789 domain-containing protein</fullName>
    </recommendedName>
</protein>